<dbReference type="Proteomes" id="UP001215461">
    <property type="component" value="Unassembled WGS sequence"/>
</dbReference>
<name>A0A4Q7IWK9_WEIPA</name>
<dbReference type="InterPro" id="IPR018604">
    <property type="entry name" value="YycI-like"/>
</dbReference>
<protein>
    <recommendedName>
        <fullName evidence="1">Regulatory protein YycH-like domain-containing protein</fullName>
    </recommendedName>
</protein>
<organism evidence="2 3">
    <name type="scientific">Weissella paramesenteroides</name>
    <name type="common">Leuconostoc paramesenteroides</name>
    <dbReference type="NCBI Taxonomy" id="1249"/>
    <lineage>
        <taxon>Bacteria</taxon>
        <taxon>Bacillati</taxon>
        <taxon>Bacillota</taxon>
        <taxon>Bacilli</taxon>
        <taxon>Lactobacillales</taxon>
        <taxon>Lactobacillaceae</taxon>
        <taxon>Weissella</taxon>
    </lineage>
</organism>
<dbReference type="EMBL" id="JAANXN010000006">
    <property type="protein sequence ID" value="MDF8371095.1"/>
    <property type="molecule type" value="Genomic_DNA"/>
</dbReference>
<gene>
    <name evidence="2" type="ORF">G9403_05390</name>
</gene>
<proteinExistence type="predicted"/>
<comment type="caution">
    <text evidence="2">The sequence shown here is derived from an EMBL/GenBank/DDBJ whole genome shotgun (WGS) entry which is preliminary data.</text>
</comment>
<dbReference type="AlphaFoldDB" id="A0A4Q7IWK9"/>
<dbReference type="Pfam" id="PF09648">
    <property type="entry name" value="YycI"/>
    <property type="match status" value="1"/>
</dbReference>
<evidence type="ECO:0000313" key="3">
    <source>
        <dbReference type="Proteomes" id="UP001215461"/>
    </source>
</evidence>
<evidence type="ECO:0000313" key="2">
    <source>
        <dbReference type="EMBL" id="MDF8371095.1"/>
    </source>
</evidence>
<dbReference type="RefSeq" id="WP_002828717.1">
    <property type="nucleotide sequence ID" value="NZ_CABKOP010000009.1"/>
</dbReference>
<dbReference type="GO" id="GO:0016020">
    <property type="term" value="C:membrane"/>
    <property type="evidence" value="ECO:0007669"/>
    <property type="project" value="InterPro"/>
</dbReference>
<accession>A0A4Q7IWK9</accession>
<dbReference type="Gene3D" id="2.40.128.690">
    <property type="entry name" value="YycH protein, domain 3-like"/>
    <property type="match status" value="1"/>
</dbReference>
<reference evidence="2 3" key="1">
    <citation type="submission" date="2020-03" db="EMBL/GenBank/DDBJ databases">
        <title>Comparative genomics of Weissella paramesenteroides.</title>
        <authorList>
            <person name="Kant R."/>
            <person name="Takala T."/>
            <person name="Saris P."/>
        </authorList>
    </citation>
    <scope>NUCLEOTIDE SEQUENCE [LARGE SCALE GENOMIC DNA]</scope>
    <source>
        <strain evidence="2 3">SJ27-4</strain>
    </source>
</reference>
<evidence type="ECO:0000259" key="1">
    <source>
        <dbReference type="Pfam" id="PF09648"/>
    </source>
</evidence>
<dbReference type="KEGG" id="wpa:CO680_06810"/>
<feature type="domain" description="Regulatory protein YycH-like" evidence="1">
    <location>
        <begin position="34"/>
        <end position="267"/>
    </location>
</feature>
<sequence length="273" mass="31143">MDFRKVLAAFLAVFIALDIFLGVQWVREYPFSDNRTTDQQILDEMSDDGISYGSLVQNRQSGSYLAGKDGKQVLIDKQNELKPGWQTSFSDGQFVVVPQKPVQLGVDSASDVMDLDKFVAKDNQVIMGNEYQYSKKMTQIARAKDNKHTTSKLYVFVEKIPADNHAFVSDRAQIVFEVDSNHRLQKYEQQYVNQTQFLRDDMQLISEKQALINLYQYNELPNNSTVKLSKIGYAPLTTVKKDIIFIPVWQFLVSTNKDTTLITVNAINGSIMK</sequence>